<feature type="region of interest" description="Disordered" evidence="1">
    <location>
        <begin position="220"/>
        <end position="251"/>
    </location>
</feature>
<dbReference type="PANTHER" id="PTHR22674:SF6">
    <property type="entry name" value="NTPASE KAP FAMILY P-LOOP DOMAIN-CONTAINING PROTEIN 1"/>
    <property type="match status" value="1"/>
</dbReference>
<evidence type="ECO:0000256" key="1">
    <source>
        <dbReference type="SAM" id="MobiDB-lite"/>
    </source>
</evidence>
<keyword evidence="2" id="KW-0812">Transmembrane</keyword>
<name>A0ABZ2US46_9CYAN</name>
<reference evidence="5 6" key="1">
    <citation type="submission" date="2024-04" db="EMBL/GenBank/DDBJ databases">
        <title>Okeanomitos corallinicola gen. &amp; sp. nov. (Nostocales, Cyanobacteria), a new toxic marine heterocyst-forming cyanobacterium from a coral reef.</title>
        <authorList>
            <person name="Li H."/>
            <person name="Li R."/>
            <person name="Kang J."/>
            <person name="Hii K.S."/>
            <person name="Mohamed H.F."/>
            <person name="Xu X."/>
            <person name="Luo Z."/>
        </authorList>
    </citation>
    <scope>NUCLEOTIDE SEQUENCE [LARGE SCALE GENOMIC DNA]</scope>
    <source>
        <strain evidence="5 6">TIOX110</strain>
    </source>
</reference>
<dbReference type="SUPFAM" id="SSF140869">
    <property type="entry name" value="GUN4-like"/>
    <property type="match status" value="1"/>
</dbReference>
<keyword evidence="2" id="KW-0472">Membrane</keyword>
<keyword evidence="6" id="KW-1185">Reference proteome</keyword>
<evidence type="ECO:0000256" key="2">
    <source>
        <dbReference type="SAM" id="Phobius"/>
    </source>
</evidence>
<dbReference type="InterPro" id="IPR008629">
    <property type="entry name" value="GUN4-like"/>
</dbReference>
<dbReference type="CDD" id="cd16383">
    <property type="entry name" value="GUN4"/>
    <property type="match status" value="1"/>
</dbReference>
<evidence type="ECO:0000259" key="4">
    <source>
        <dbReference type="Pfam" id="PF07693"/>
    </source>
</evidence>
<dbReference type="InterPro" id="IPR011646">
    <property type="entry name" value="KAP_P-loop"/>
</dbReference>
<accession>A0ABZ2US46</accession>
<dbReference type="InterPro" id="IPR027417">
    <property type="entry name" value="P-loop_NTPase"/>
</dbReference>
<dbReference type="InterPro" id="IPR037215">
    <property type="entry name" value="GUN4-like_sf"/>
</dbReference>
<dbReference type="Gene3D" id="1.25.40.620">
    <property type="match status" value="1"/>
</dbReference>
<dbReference type="Proteomes" id="UP001483337">
    <property type="component" value="Chromosome"/>
</dbReference>
<dbReference type="Pfam" id="PF05419">
    <property type="entry name" value="GUN4"/>
    <property type="match status" value="1"/>
</dbReference>
<proteinExistence type="predicted"/>
<feature type="domain" description="KAP NTPase" evidence="4">
    <location>
        <begin position="31"/>
        <end position="380"/>
    </location>
</feature>
<dbReference type="Gene3D" id="1.10.10.1770">
    <property type="entry name" value="Gun4-like"/>
    <property type="match status" value="1"/>
</dbReference>
<dbReference type="Gene3D" id="3.40.50.300">
    <property type="entry name" value="P-loop containing nucleotide triphosphate hydrolases"/>
    <property type="match status" value="1"/>
</dbReference>
<feature type="domain" description="KAP NTPase" evidence="4">
    <location>
        <begin position="407"/>
        <end position="537"/>
    </location>
</feature>
<evidence type="ECO:0000259" key="3">
    <source>
        <dbReference type="Pfam" id="PF05419"/>
    </source>
</evidence>
<dbReference type="PANTHER" id="PTHR22674">
    <property type="entry name" value="NTPASE, KAP FAMILY P-LOOP DOMAIN-CONTAINING 1"/>
    <property type="match status" value="1"/>
</dbReference>
<feature type="transmembrane region" description="Helical" evidence="2">
    <location>
        <begin position="181"/>
        <end position="203"/>
    </location>
</feature>
<gene>
    <name evidence="5" type="ORF">WJM97_21620</name>
</gene>
<evidence type="ECO:0000313" key="5">
    <source>
        <dbReference type="EMBL" id="WZB87927.1"/>
    </source>
</evidence>
<sequence>MSKEASQQNNENNNITISDQPASQDYLGLTPYVIAMTKFLTNSDTKPPLSISIEGEWGSGKSSFMKQLETEIISESEEIKKRKLQKLWDKIKKEHITSDLSDICQLLEIKFSQKTQTVWFNAWRHEKAESLWATFAISFLEQISSNRDLSDWIPNLLSSLFLFINRLDFKEKPLKSLNSIIYISLVSSIIVTFIYVGVFKVGVSGISQFSEQIVELLETKEEEKEEEKKEKKAQQPKPKPESKEQEQRNDENSDNVLTILLLIGGIGGSSAGIGKLLGKLKEIIGDPKMDLTQYLESPDYKSQVAFVEKFHEDFRKIVEAYIGKDEKVYVFIDDLDRCELDKAADLLQALNMMISNDPQIIFILGMDREKVAAAITYKQKNVLPYLASLNGNNQDQTTNNTNNGLTKKLDYGFSYLEKFVQLSFTIPKPSENSLQGFFTGIYLRDNQDKVSRRKRFFGIPYESIIKTFNKRKSSSNNTTIKVEPETIPPRRELAIFPIIKKDLEYNEQEELVKMVAPFFDNNPRRLKQYLNGLGLKRYIYYYAVGTTWKEREVITQQQLGKFVAITLKYPRLLYELEKEPSLLSTLEKCAVDKDNSSDEKYSQVAYWINTYPKLADLLCYLPNKNNDQPDDKYSLKNQGIKKLLQVLPQQEDLPPQYFQLREFLEENNWKEADQETLNVMLKVANREKEGYLEIEDIENFPCQDLYIIDQLWVKYSEGHFGFSVQKKIYQELGGTIAYDQNIWIQFCDRVGWRKEGESLDYEQLTFTLTPRNSRSTNQNQEPPQGHLPYQVNIWKLTPYPTTGQLFPPTPETRRKLAVVASLFSRIETCKL</sequence>
<dbReference type="RefSeq" id="WP_353930837.1">
    <property type="nucleotide sequence ID" value="NZ_CP150886.1"/>
</dbReference>
<dbReference type="Pfam" id="PF07693">
    <property type="entry name" value="KAP_NTPase"/>
    <property type="match status" value="2"/>
</dbReference>
<feature type="domain" description="GUN4-like" evidence="3">
    <location>
        <begin position="655"/>
        <end position="770"/>
    </location>
</feature>
<keyword evidence="2" id="KW-1133">Transmembrane helix</keyword>
<dbReference type="SUPFAM" id="SSF52540">
    <property type="entry name" value="P-loop containing nucleoside triphosphate hydrolases"/>
    <property type="match status" value="1"/>
</dbReference>
<evidence type="ECO:0000313" key="6">
    <source>
        <dbReference type="Proteomes" id="UP001483337"/>
    </source>
</evidence>
<organism evidence="5 6">
    <name type="scientific">Okeanomitos corallinicola TIOX110</name>
    <dbReference type="NCBI Taxonomy" id="3133117"/>
    <lineage>
        <taxon>Bacteria</taxon>
        <taxon>Bacillati</taxon>
        <taxon>Cyanobacteriota</taxon>
        <taxon>Cyanophyceae</taxon>
        <taxon>Nostocales</taxon>
        <taxon>Aphanizomenonaceae</taxon>
        <taxon>Okeanomitos</taxon>
    </lineage>
</organism>
<dbReference type="InterPro" id="IPR052754">
    <property type="entry name" value="NTPase_KAP_P-loop"/>
</dbReference>
<dbReference type="EMBL" id="CP150886">
    <property type="protein sequence ID" value="WZB87927.1"/>
    <property type="molecule type" value="Genomic_DNA"/>
</dbReference>
<protein>
    <submittedName>
        <fullName evidence="5">GUN4 domain-containing protein</fullName>
    </submittedName>
</protein>